<organism evidence="2 3">
    <name type="scientific">Bacillus smithii 7_3_47FAA</name>
    <dbReference type="NCBI Taxonomy" id="665952"/>
    <lineage>
        <taxon>Bacteria</taxon>
        <taxon>Bacillati</taxon>
        <taxon>Bacillota</taxon>
        <taxon>Bacilli</taxon>
        <taxon>Bacillales</taxon>
        <taxon>Bacillaceae</taxon>
        <taxon>Bacillus</taxon>
    </lineage>
</organism>
<sequence length="634" mass="72948">MIGIPIRRSQLITTFGPGSLIITPEGEANLVGALDKWYYDINQNRVSNLDEYEIFEPRIKSILKVDRLLLPPDYRQSKKNAYSDMQSNTNIYIPLLRFPTWHYCSTCSTLHKLPMTSRTSRAYCKECNTEKKMIQVPFIIVCEHGHMSDFPWREWVHKDENTKCTELMKLQSTGGATLDSLNVVCKCGKKRSLRGIMTKSNSNDDLNDRVSELSKRLNKDPENLFKCPGHKPWFGDEEYKEECKSYPLAVLKNSGNVYFANTLSAIYLPGQRNSEVEDVLEILEKSKITSEFLSDLDNMDQKIKMVKKVSRPELADYEDHYIELAIIFMESAGKNNISDSFQNKKIINKELREKEYITLQKEEDISNLKIRKEWSYGDCSTKEIENYFGLLNRVTKLRETVVLTGFNRLIAQESDTNSSNLLLNGRNLLFRDPGNPENNWLPAFKVYGEGIFFTLNENKLKEWEQDQKLVQYFNERSTKMQKRELFVDLDMINPKSILLHTLAHILIDQLALTCGYNVAAIQERLYVNEEQNGVLIYTSSGDIEGTFGGLVRMGKKEYFFDVIEKALDKARWCSSDPVCSEIGRNVGQGIKNLNGSACHNCSYLPETSCELGNLFLDRILLIDPEIGYFKDVID</sequence>
<dbReference type="HOGENOM" id="CLU_020062_0_0_9"/>
<name>G9QHK5_9BACI</name>
<dbReference type="NCBIfam" id="NF038324">
    <property type="entry name" value="DrmB_fam"/>
    <property type="match status" value="1"/>
</dbReference>
<dbReference type="PATRIC" id="fig|665952.3.peg.410"/>
<evidence type="ECO:0000259" key="1">
    <source>
        <dbReference type="Pfam" id="PF09369"/>
    </source>
</evidence>
<feature type="domain" description="MrfA-like Zn-binding" evidence="1">
    <location>
        <begin position="502"/>
        <end position="601"/>
    </location>
</feature>
<dbReference type="Proteomes" id="UP000011747">
    <property type="component" value="Unassembled WGS sequence"/>
</dbReference>
<accession>G9QHK5</accession>
<proteinExistence type="predicted"/>
<protein>
    <recommendedName>
        <fullName evidence="1">MrfA-like Zn-binding domain-containing protein</fullName>
    </recommendedName>
</protein>
<dbReference type="InterPro" id="IPR018973">
    <property type="entry name" value="MZB"/>
</dbReference>
<comment type="caution">
    <text evidence="2">The sequence shown here is derived from an EMBL/GenBank/DDBJ whole genome shotgun (WGS) entry which is preliminary data.</text>
</comment>
<dbReference type="InterPro" id="IPR047721">
    <property type="entry name" value="DrmB"/>
</dbReference>
<evidence type="ECO:0000313" key="3">
    <source>
        <dbReference type="Proteomes" id="UP000011747"/>
    </source>
</evidence>
<dbReference type="EMBL" id="ACWF01000016">
    <property type="protein sequence ID" value="EHL79383.1"/>
    <property type="molecule type" value="Genomic_DNA"/>
</dbReference>
<dbReference type="Pfam" id="PF09369">
    <property type="entry name" value="MZB"/>
    <property type="match status" value="1"/>
</dbReference>
<dbReference type="RefSeq" id="WP_003352680.1">
    <property type="nucleotide sequence ID" value="NZ_JH414740.1"/>
</dbReference>
<keyword evidence="3" id="KW-1185">Reference proteome</keyword>
<reference evidence="2 3" key="1">
    <citation type="submission" date="2011-09" db="EMBL/GenBank/DDBJ databases">
        <title>The Genome Sequence of Bacillus smithii 7_3_47FAA.</title>
        <authorList>
            <consortium name="The Broad Institute Genome Sequencing Platform"/>
            <person name="Earl A."/>
            <person name="Ward D."/>
            <person name="Feldgarden M."/>
            <person name="Gevers D."/>
            <person name="Daigneault M."/>
            <person name="Strauss J."/>
            <person name="Allen-Vercoe E."/>
            <person name="Young S.K."/>
            <person name="Zeng Q."/>
            <person name="Gargeya S."/>
            <person name="Fitzgerald M."/>
            <person name="Haas B."/>
            <person name="Abouelleil A."/>
            <person name="Alvarado L."/>
            <person name="Arachchi H.M."/>
            <person name="Berlin A."/>
            <person name="Brown A."/>
            <person name="Chapman S.B."/>
            <person name="Chen Z."/>
            <person name="Dunbar C."/>
            <person name="Freedman E."/>
            <person name="Gearin G."/>
            <person name="Goldberg J."/>
            <person name="Griggs A."/>
            <person name="Gujja S."/>
            <person name="Heiman D."/>
            <person name="Howarth C."/>
            <person name="Larson L."/>
            <person name="Lui A."/>
            <person name="MacDonald P.J.P."/>
            <person name="Montmayeur A."/>
            <person name="Murphy C."/>
            <person name="Neiman D."/>
            <person name="Pearson M."/>
            <person name="Priest M."/>
            <person name="Roberts A."/>
            <person name="Saif S."/>
            <person name="Shea T."/>
            <person name="Shenoy N."/>
            <person name="Sisk P."/>
            <person name="Stolte C."/>
            <person name="Sykes S."/>
            <person name="Wortman J."/>
            <person name="Nusbaum C."/>
            <person name="Birren B."/>
        </authorList>
    </citation>
    <scope>NUCLEOTIDE SEQUENCE [LARGE SCALE GENOMIC DNA]</scope>
    <source>
        <strain evidence="2 3">7_3_47FAA</strain>
    </source>
</reference>
<evidence type="ECO:0000313" key="2">
    <source>
        <dbReference type="EMBL" id="EHL79383.1"/>
    </source>
</evidence>
<gene>
    <name evidence="2" type="ORF">HMPREF1015_01264</name>
</gene>
<dbReference type="AlphaFoldDB" id="G9QHK5"/>